<comment type="similarity">
    <text evidence="1">Belongs to the FMC1 family.</text>
</comment>
<accession>A0A9D4PSL3</accession>
<protein>
    <recommendedName>
        <fullName evidence="2">Protein FMC1 homolog</fullName>
    </recommendedName>
</protein>
<name>A0A9D4PSL3_RHISA</name>
<evidence type="ECO:0000313" key="3">
    <source>
        <dbReference type="EMBL" id="KAH7952407.1"/>
    </source>
</evidence>
<dbReference type="VEuPathDB" id="VectorBase:RSAN_051735"/>
<dbReference type="InterPro" id="IPR037667">
    <property type="entry name" value="FMC1_homologue"/>
</dbReference>
<keyword evidence="4" id="KW-1185">Reference proteome</keyword>
<comment type="caution">
    <text evidence="3">The sequence shown here is derived from an EMBL/GenBank/DDBJ whole genome shotgun (WGS) entry which is preliminary data.</text>
</comment>
<dbReference type="PANTHER" id="PTHR31716">
    <property type="entry name" value="PROTEIN FMC1 HOMOLOG"/>
    <property type="match status" value="1"/>
</dbReference>
<dbReference type="Proteomes" id="UP000821837">
    <property type="component" value="Chromosome 5"/>
</dbReference>
<proteinExistence type="inferred from homology"/>
<gene>
    <name evidence="3" type="ORF">HPB52_022837</name>
</gene>
<evidence type="ECO:0000313" key="4">
    <source>
        <dbReference type="Proteomes" id="UP000821837"/>
    </source>
</evidence>
<dbReference type="EMBL" id="JABSTV010001251">
    <property type="protein sequence ID" value="KAH7952407.1"/>
    <property type="molecule type" value="Genomic_DNA"/>
</dbReference>
<reference evidence="3" key="1">
    <citation type="journal article" date="2020" name="Cell">
        <title>Large-Scale Comparative Analyses of Tick Genomes Elucidate Their Genetic Diversity and Vector Capacities.</title>
        <authorList>
            <consortium name="Tick Genome and Microbiome Consortium (TIGMIC)"/>
            <person name="Jia N."/>
            <person name="Wang J."/>
            <person name="Shi W."/>
            <person name="Du L."/>
            <person name="Sun Y."/>
            <person name="Zhan W."/>
            <person name="Jiang J.F."/>
            <person name="Wang Q."/>
            <person name="Zhang B."/>
            <person name="Ji P."/>
            <person name="Bell-Sakyi L."/>
            <person name="Cui X.M."/>
            <person name="Yuan T.T."/>
            <person name="Jiang B.G."/>
            <person name="Yang W.F."/>
            <person name="Lam T.T."/>
            <person name="Chang Q.C."/>
            <person name="Ding S.J."/>
            <person name="Wang X.J."/>
            <person name="Zhu J.G."/>
            <person name="Ruan X.D."/>
            <person name="Zhao L."/>
            <person name="Wei J.T."/>
            <person name="Ye R.Z."/>
            <person name="Que T.C."/>
            <person name="Du C.H."/>
            <person name="Zhou Y.H."/>
            <person name="Cheng J.X."/>
            <person name="Dai P.F."/>
            <person name="Guo W.B."/>
            <person name="Han X.H."/>
            <person name="Huang E.J."/>
            <person name="Li L.F."/>
            <person name="Wei W."/>
            <person name="Gao Y.C."/>
            <person name="Liu J.Z."/>
            <person name="Shao H.Z."/>
            <person name="Wang X."/>
            <person name="Wang C.C."/>
            <person name="Yang T.C."/>
            <person name="Huo Q.B."/>
            <person name="Li W."/>
            <person name="Chen H.Y."/>
            <person name="Chen S.E."/>
            <person name="Zhou L.G."/>
            <person name="Ni X.B."/>
            <person name="Tian J.H."/>
            <person name="Sheng Y."/>
            <person name="Liu T."/>
            <person name="Pan Y.S."/>
            <person name="Xia L.Y."/>
            <person name="Li J."/>
            <person name="Zhao F."/>
            <person name="Cao W.C."/>
        </authorList>
    </citation>
    <scope>NUCLEOTIDE SEQUENCE</scope>
    <source>
        <strain evidence="3">Rsan-2018</strain>
    </source>
</reference>
<sequence length="120" mass="14020">MDSWCTLRRLREVLRALLPASKNRSKAYKCLRLQKPVRNSLAAQYLLSEARKHQTTEKRLCRAHQELQAKMDTYRTYLASSRKGKELHLQYHARGERSVEESARLVGLGLPKPYDKSQDH</sequence>
<evidence type="ECO:0000256" key="2">
    <source>
        <dbReference type="ARBA" id="ARBA00013846"/>
    </source>
</evidence>
<organism evidence="3 4">
    <name type="scientific">Rhipicephalus sanguineus</name>
    <name type="common">Brown dog tick</name>
    <name type="synonym">Ixodes sanguineus</name>
    <dbReference type="NCBI Taxonomy" id="34632"/>
    <lineage>
        <taxon>Eukaryota</taxon>
        <taxon>Metazoa</taxon>
        <taxon>Ecdysozoa</taxon>
        <taxon>Arthropoda</taxon>
        <taxon>Chelicerata</taxon>
        <taxon>Arachnida</taxon>
        <taxon>Acari</taxon>
        <taxon>Parasitiformes</taxon>
        <taxon>Ixodida</taxon>
        <taxon>Ixodoidea</taxon>
        <taxon>Ixodidae</taxon>
        <taxon>Rhipicephalinae</taxon>
        <taxon>Rhipicephalus</taxon>
        <taxon>Rhipicephalus</taxon>
    </lineage>
</organism>
<dbReference type="AlphaFoldDB" id="A0A9D4PSL3"/>
<reference evidence="3" key="2">
    <citation type="submission" date="2021-09" db="EMBL/GenBank/DDBJ databases">
        <authorList>
            <person name="Jia N."/>
            <person name="Wang J."/>
            <person name="Shi W."/>
            <person name="Du L."/>
            <person name="Sun Y."/>
            <person name="Zhan W."/>
            <person name="Jiang J."/>
            <person name="Wang Q."/>
            <person name="Zhang B."/>
            <person name="Ji P."/>
            <person name="Sakyi L.B."/>
            <person name="Cui X."/>
            <person name="Yuan T."/>
            <person name="Jiang B."/>
            <person name="Yang W."/>
            <person name="Lam T.T.-Y."/>
            <person name="Chang Q."/>
            <person name="Ding S."/>
            <person name="Wang X."/>
            <person name="Zhu J."/>
            <person name="Ruan X."/>
            <person name="Zhao L."/>
            <person name="Wei J."/>
            <person name="Que T."/>
            <person name="Du C."/>
            <person name="Cheng J."/>
            <person name="Dai P."/>
            <person name="Han X."/>
            <person name="Huang E."/>
            <person name="Gao Y."/>
            <person name="Liu J."/>
            <person name="Shao H."/>
            <person name="Ye R."/>
            <person name="Li L."/>
            <person name="Wei W."/>
            <person name="Wang X."/>
            <person name="Wang C."/>
            <person name="Huo Q."/>
            <person name="Li W."/>
            <person name="Guo W."/>
            <person name="Chen H."/>
            <person name="Chen S."/>
            <person name="Zhou L."/>
            <person name="Zhou L."/>
            <person name="Ni X."/>
            <person name="Tian J."/>
            <person name="Zhou Y."/>
            <person name="Sheng Y."/>
            <person name="Liu T."/>
            <person name="Pan Y."/>
            <person name="Xia L."/>
            <person name="Li J."/>
            <person name="Zhao F."/>
            <person name="Cao W."/>
        </authorList>
    </citation>
    <scope>NUCLEOTIDE SEQUENCE</scope>
    <source>
        <strain evidence="3">Rsan-2018</strain>
        <tissue evidence="3">Larvae</tissue>
    </source>
</reference>
<dbReference type="PANTHER" id="PTHR31716:SF1">
    <property type="entry name" value="PROTEIN FMC1 HOMOLOG"/>
    <property type="match status" value="1"/>
</dbReference>
<evidence type="ECO:0000256" key="1">
    <source>
        <dbReference type="ARBA" id="ARBA00009058"/>
    </source>
</evidence>
<dbReference type="GO" id="GO:0005739">
    <property type="term" value="C:mitochondrion"/>
    <property type="evidence" value="ECO:0007669"/>
    <property type="project" value="TreeGrafter"/>
</dbReference>